<feature type="region of interest" description="Disordered" evidence="1">
    <location>
        <begin position="168"/>
        <end position="202"/>
    </location>
</feature>
<sequence length="743" mass="85819">MLHIETSMTPSWQLRVNVNEFEVIEQSLLVTGETHIGGVIVQLIDKLNNIRNDWSDFALWWPDKNCWLNKNKMTLDQYGVQADAILHFTRIHKYIRLNLPDQQIIDLNVDFSQNIFFVTKQICKELGIRHFEELSLLKSLNNIDTLKDKRIKKNENLVKMINNKETGSISSGTSTLNNSSSNNSSSLKSKSRDQREKSLSLSGNDSFGHSDFDMISLSYSPIVCTQDFLAKNTIKYKSVFDKTKMNSRWLDSSKSLMEQNVKENDLIQLKFKYYAFFDLNSKHDIVRINQIYEQAKWAILTEEIDCTEQELINFAALQLQVQLQTRSFNTKTMSDFSRIPSHDGTLSKATYTRNNSLLIEDVHKSLKNRNDLVDEEDDIETALFKLEQSLDIVDNSKPKNDLVDNSQSQSNNQLEETLLLMKQQKYTFKKFRQFYFILDDNHYLSYFKSKQESNGKPLDKINLKSCEVVPDVNLSHRKFGINLRVPSSEGMNELCIRCETEQSYANWMSALKLASKGKPLSDMSYSIEIKSILNLLNMQQTKSLKGSQSNLNTLNSATFGASFQSISNSEPDPNEVQATNLLPIRMLKKFKLKQLNDRILEAYSTISDLDINDSKWRYIKEWQGLPNYGISYFAVKMRGSRFKEEIIGVTSNRLLRISPEGETLKAWRFSSMKSWNVNWDIKQFEIIFDDGELVFMCLSCDAKILHEFIGGYIYLSLRQAPKSDGSSNGLTNEDMFFKLTDKR</sequence>
<dbReference type="AlphaFoldDB" id="A0A813UL10"/>
<dbReference type="Proteomes" id="UP000663879">
    <property type="component" value="Unassembled WGS sequence"/>
</dbReference>
<name>A0A813UL10_9BILA</name>
<dbReference type="InterPro" id="IPR040790">
    <property type="entry name" value="Kindlin_2_N"/>
</dbReference>
<dbReference type="SUPFAM" id="SSF47031">
    <property type="entry name" value="Second domain of FERM"/>
    <property type="match status" value="1"/>
</dbReference>
<comment type="caution">
    <text evidence="3">The sequence shown here is derived from an EMBL/GenBank/DDBJ whole genome shotgun (WGS) entry which is preliminary data.</text>
</comment>
<feature type="domain" description="PH" evidence="2">
    <location>
        <begin position="412"/>
        <end position="516"/>
    </location>
</feature>
<evidence type="ECO:0000313" key="4">
    <source>
        <dbReference type="Proteomes" id="UP000663879"/>
    </source>
</evidence>
<dbReference type="Pfam" id="PF00373">
    <property type="entry name" value="FERM_M"/>
    <property type="match status" value="1"/>
</dbReference>
<dbReference type="CDD" id="cd14473">
    <property type="entry name" value="FERM_B-lobe"/>
    <property type="match status" value="1"/>
</dbReference>
<dbReference type="GO" id="GO:0007229">
    <property type="term" value="P:integrin-mediated signaling pathway"/>
    <property type="evidence" value="ECO:0007669"/>
    <property type="project" value="InterPro"/>
</dbReference>
<dbReference type="GO" id="GO:0030055">
    <property type="term" value="C:cell-substrate junction"/>
    <property type="evidence" value="ECO:0007669"/>
    <property type="project" value="TreeGrafter"/>
</dbReference>
<dbReference type="InterPro" id="IPR011993">
    <property type="entry name" value="PH-like_dom_sf"/>
</dbReference>
<dbReference type="Pfam" id="PF18124">
    <property type="entry name" value="Kindlin_2_N"/>
    <property type="match status" value="1"/>
</dbReference>
<evidence type="ECO:0000256" key="1">
    <source>
        <dbReference type="SAM" id="MobiDB-lite"/>
    </source>
</evidence>
<accession>A0A813UL10</accession>
<dbReference type="Gene3D" id="1.20.80.10">
    <property type="match status" value="1"/>
</dbReference>
<dbReference type="OrthoDB" id="10057618at2759"/>
<proteinExistence type="predicted"/>
<dbReference type="PANTHER" id="PTHR16160">
    <property type="entry name" value="FERMITIN 2-RELATED"/>
    <property type="match status" value="1"/>
</dbReference>
<dbReference type="InterPro" id="IPR037843">
    <property type="entry name" value="Kindlin/fermitin"/>
</dbReference>
<protein>
    <recommendedName>
        <fullName evidence="2">PH domain-containing protein</fullName>
    </recommendedName>
</protein>
<dbReference type="GO" id="GO:0005178">
    <property type="term" value="F:integrin binding"/>
    <property type="evidence" value="ECO:0007669"/>
    <property type="project" value="TreeGrafter"/>
</dbReference>
<dbReference type="InterPro" id="IPR019748">
    <property type="entry name" value="FERM_central"/>
</dbReference>
<gene>
    <name evidence="3" type="ORF">OXX778_LOCUS7850</name>
</gene>
<dbReference type="InterPro" id="IPR019749">
    <property type="entry name" value="Band_41_domain"/>
</dbReference>
<dbReference type="InterPro" id="IPR014352">
    <property type="entry name" value="FERM/acyl-CoA-bd_prot_sf"/>
</dbReference>
<dbReference type="InterPro" id="IPR035963">
    <property type="entry name" value="FERM_2"/>
</dbReference>
<feature type="compositionally biased region" description="Low complexity" evidence="1">
    <location>
        <begin position="168"/>
        <end position="188"/>
    </location>
</feature>
<organism evidence="3 4">
    <name type="scientific">Brachionus calyciflorus</name>
    <dbReference type="NCBI Taxonomy" id="104777"/>
    <lineage>
        <taxon>Eukaryota</taxon>
        <taxon>Metazoa</taxon>
        <taxon>Spiralia</taxon>
        <taxon>Gnathifera</taxon>
        <taxon>Rotifera</taxon>
        <taxon>Eurotatoria</taxon>
        <taxon>Monogononta</taxon>
        <taxon>Pseudotrocha</taxon>
        <taxon>Ploima</taxon>
        <taxon>Brachionidae</taxon>
        <taxon>Brachionus</taxon>
    </lineage>
</organism>
<dbReference type="SUPFAM" id="SSF50729">
    <property type="entry name" value="PH domain-like"/>
    <property type="match status" value="2"/>
</dbReference>
<dbReference type="SMART" id="SM00233">
    <property type="entry name" value="PH"/>
    <property type="match status" value="1"/>
</dbReference>
<reference evidence="3" key="1">
    <citation type="submission" date="2021-02" db="EMBL/GenBank/DDBJ databases">
        <authorList>
            <person name="Nowell W R."/>
        </authorList>
    </citation>
    <scope>NUCLEOTIDE SEQUENCE</scope>
    <source>
        <strain evidence="3">Ploen Becks lab</strain>
    </source>
</reference>
<dbReference type="PROSITE" id="PS50003">
    <property type="entry name" value="PH_DOMAIN"/>
    <property type="match status" value="1"/>
</dbReference>
<dbReference type="PANTHER" id="PTHR16160:SF13">
    <property type="entry name" value="FERMITIN 2-RELATED"/>
    <property type="match status" value="1"/>
</dbReference>
<dbReference type="GO" id="GO:0007160">
    <property type="term" value="P:cell-matrix adhesion"/>
    <property type="evidence" value="ECO:0007669"/>
    <property type="project" value="TreeGrafter"/>
</dbReference>
<dbReference type="EMBL" id="CAJNOC010001034">
    <property type="protein sequence ID" value="CAF0828694.1"/>
    <property type="molecule type" value="Genomic_DNA"/>
</dbReference>
<dbReference type="Gene3D" id="3.10.20.90">
    <property type="entry name" value="Phosphatidylinositol 3-kinase Catalytic Subunit, Chain A, domain 1"/>
    <property type="match status" value="2"/>
</dbReference>
<keyword evidence="4" id="KW-1185">Reference proteome</keyword>
<evidence type="ECO:0000313" key="3">
    <source>
        <dbReference type="EMBL" id="CAF0828694.1"/>
    </source>
</evidence>
<dbReference type="Gene3D" id="2.30.29.30">
    <property type="entry name" value="Pleckstrin-homology domain (PH domain)/Phosphotyrosine-binding domain (PTB)"/>
    <property type="match status" value="2"/>
</dbReference>
<dbReference type="CDD" id="cd17095">
    <property type="entry name" value="FERM_F0_kindlins"/>
    <property type="match status" value="1"/>
</dbReference>
<dbReference type="Pfam" id="PF00169">
    <property type="entry name" value="PH"/>
    <property type="match status" value="1"/>
</dbReference>
<dbReference type="InterPro" id="IPR001849">
    <property type="entry name" value="PH_domain"/>
</dbReference>
<dbReference type="SMART" id="SM00295">
    <property type="entry name" value="B41"/>
    <property type="match status" value="1"/>
</dbReference>
<evidence type="ECO:0000259" key="2">
    <source>
        <dbReference type="PROSITE" id="PS50003"/>
    </source>
</evidence>